<dbReference type="AlphaFoldDB" id="A0A1Q9DQ42"/>
<dbReference type="Pfam" id="PF17168">
    <property type="entry name" value="DUF5127"/>
    <property type="match status" value="1"/>
</dbReference>
<evidence type="ECO:0000256" key="1">
    <source>
        <dbReference type="SAM" id="MobiDB-lite"/>
    </source>
</evidence>
<dbReference type="OrthoDB" id="3918848at2759"/>
<dbReference type="Pfam" id="PF16334">
    <property type="entry name" value="DUF4964"/>
    <property type="match status" value="1"/>
</dbReference>
<dbReference type="InterPro" id="IPR052743">
    <property type="entry name" value="Glutaminase_GtaA"/>
</dbReference>
<reference evidence="5 6" key="1">
    <citation type="submission" date="2016-02" db="EMBL/GenBank/DDBJ databases">
        <title>Genome analysis of coral dinoflagellate symbionts highlights evolutionary adaptations to a symbiotic lifestyle.</title>
        <authorList>
            <person name="Aranda M."/>
            <person name="Li Y."/>
            <person name="Liew Y.J."/>
            <person name="Baumgarten S."/>
            <person name="Simakov O."/>
            <person name="Wilson M."/>
            <person name="Piel J."/>
            <person name="Ashoor H."/>
            <person name="Bougouffa S."/>
            <person name="Bajic V.B."/>
            <person name="Ryu T."/>
            <person name="Ravasi T."/>
            <person name="Bayer T."/>
            <person name="Micklem G."/>
            <person name="Kim H."/>
            <person name="Bhak J."/>
            <person name="Lajeunesse T.C."/>
            <person name="Voolstra C.R."/>
        </authorList>
    </citation>
    <scope>NUCLEOTIDE SEQUENCE [LARGE SCALE GENOMIC DNA]</scope>
    <source>
        <strain evidence="5 6">CCMP2467</strain>
    </source>
</reference>
<protein>
    <recommendedName>
        <fullName evidence="7">Glutaminase A</fullName>
    </recommendedName>
</protein>
<evidence type="ECO:0000259" key="4">
    <source>
        <dbReference type="Pfam" id="PF17168"/>
    </source>
</evidence>
<accession>A0A1Q9DQ42</accession>
<dbReference type="InterPro" id="IPR032515">
    <property type="entry name" value="DUF4964"/>
</dbReference>
<evidence type="ECO:0000313" key="5">
    <source>
        <dbReference type="EMBL" id="OLP97281.1"/>
    </source>
</evidence>
<dbReference type="PANTHER" id="PTHR31987:SF1">
    <property type="entry name" value="GLUTAMINASE A"/>
    <property type="match status" value="1"/>
</dbReference>
<dbReference type="EMBL" id="LSRX01000440">
    <property type="protein sequence ID" value="OLP97281.1"/>
    <property type="molecule type" value="Genomic_DNA"/>
</dbReference>
<sequence length="478" mass="52664">MARKLVRGRNGEKQRPHRYEHKSASHEKEDIDGFVTKALSEERVEVGMPGFNTQSLDAKKMTAIDCRVYRLSCSCSIAAFGAFGAMSRFMMLGRLLLLCTFSQALNFRPPCAPLDVASPYQSTWSCTDNLTDGSPVHWTGDALDWVGLIRVDNAVYRWLGQPVLDVAAAQQLSIDVLPTLTRYVFQAGSARLTVEFLTPAVDHDKEFVWATCPVTTVSFLVEGSGSVEVYFDMSAATATQKPDQEVTWAREPGPGIEVMRAGCGGVAVVAVVAVAVVLVAVVVGHGPNPHNVNLAGKGIVALSAYAELLKLSGQETESAKYQKLAQGFVDDWLHGAADGDHFRRQYDLPGTWSQKYNLVWQKVLNLQGLFPDSVFEKEAVEYGSRRQSYGIPLDDRHNYTKADWSTWSAAFYKQEHFTAAIDDLWRFAASTPDRAPLTDWYDTITGHMKGFRARPVMGGIYIGLLAPLSGVKDVQIVV</sequence>
<evidence type="ECO:0000259" key="2">
    <source>
        <dbReference type="Pfam" id="PF16334"/>
    </source>
</evidence>
<dbReference type="InterPro" id="IPR032514">
    <property type="entry name" value="GtaA_central"/>
</dbReference>
<evidence type="ECO:0000259" key="3">
    <source>
        <dbReference type="Pfam" id="PF16335"/>
    </source>
</evidence>
<dbReference type="PANTHER" id="PTHR31987">
    <property type="entry name" value="GLUTAMINASE A-RELATED"/>
    <property type="match status" value="1"/>
</dbReference>
<organism evidence="5 6">
    <name type="scientific">Symbiodinium microadriaticum</name>
    <name type="common">Dinoflagellate</name>
    <name type="synonym">Zooxanthella microadriatica</name>
    <dbReference type="NCBI Taxonomy" id="2951"/>
    <lineage>
        <taxon>Eukaryota</taxon>
        <taxon>Sar</taxon>
        <taxon>Alveolata</taxon>
        <taxon>Dinophyceae</taxon>
        <taxon>Suessiales</taxon>
        <taxon>Symbiodiniaceae</taxon>
        <taxon>Symbiodinium</taxon>
    </lineage>
</organism>
<dbReference type="InterPro" id="IPR033433">
    <property type="entry name" value="GtaA_N"/>
</dbReference>
<keyword evidence="6" id="KW-1185">Reference proteome</keyword>
<dbReference type="Proteomes" id="UP000186817">
    <property type="component" value="Unassembled WGS sequence"/>
</dbReference>
<dbReference type="Pfam" id="PF16335">
    <property type="entry name" value="GtaA_6_Hairpin"/>
    <property type="match status" value="1"/>
</dbReference>
<comment type="caution">
    <text evidence="5">The sequence shown here is derived from an EMBL/GenBank/DDBJ whole genome shotgun (WGS) entry which is preliminary data.</text>
</comment>
<evidence type="ECO:0000313" key="6">
    <source>
        <dbReference type="Proteomes" id="UP000186817"/>
    </source>
</evidence>
<evidence type="ECO:0008006" key="7">
    <source>
        <dbReference type="Google" id="ProtNLM"/>
    </source>
</evidence>
<feature type="domain" description="Glutaminase A N-terminal" evidence="4">
    <location>
        <begin position="179"/>
        <end position="260"/>
    </location>
</feature>
<name>A0A1Q9DQ42_SYMMI</name>
<feature type="region of interest" description="Disordered" evidence="1">
    <location>
        <begin position="1"/>
        <end position="27"/>
    </location>
</feature>
<proteinExistence type="predicted"/>
<feature type="domain" description="DUF4964" evidence="2">
    <location>
        <begin position="102"/>
        <end position="167"/>
    </location>
</feature>
<feature type="domain" description="Glutaminase A central" evidence="3">
    <location>
        <begin position="286"/>
        <end position="462"/>
    </location>
</feature>
<gene>
    <name evidence="5" type="ORF">AK812_SmicGene20407</name>
</gene>